<reference evidence="2 3" key="1">
    <citation type="submission" date="2016-11" db="EMBL/GenBank/DDBJ databases">
        <authorList>
            <person name="Jaros S."/>
            <person name="Januszkiewicz K."/>
            <person name="Wedrychowicz H."/>
        </authorList>
    </citation>
    <scope>NUCLEOTIDE SEQUENCE [LARGE SCALE GENOMIC DNA]</scope>
    <source>
        <strain evidence="2 3">DSM 13106</strain>
    </source>
</reference>
<name>A0A1M5SA02_9FIRM</name>
<dbReference type="CDD" id="cd04301">
    <property type="entry name" value="NAT_SF"/>
    <property type="match status" value="1"/>
</dbReference>
<evidence type="ECO:0000313" key="3">
    <source>
        <dbReference type="Proteomes" id="UP000184389"/>
    </source>
</evidence>
<dbReference type="Gene3D" id="3.40.630.30">
    <property type="match status" value="1"/>
</dbReference>
<keyword evidence="2" id="KW-0808">Transferase</keyword>
<accession>A0A1M5SA02</accession>
<organism evidence="2 3">
    <name type="scientific">Sporanaerobacter acetigenes DSM 13106</name>
    <dbReference type="NCBI Taxonomy" id="1123281"/>
    <lineage>
        <taxon>Bacteria</taxon>
        <taxon>Bacillati</taxon>
        <taxon>Bacillota</taxon>
        <taxon>Tissierellia</taxon>
        <taxon>Tissierellales</taxon>
        <taxon>Sporanaerobacteraceae</taxon>
        <taxon>Sporanaerobacter</taxon>
    </lineage>
</organism>
<dbReference type="GO" id="GO:0016747">
    <property type="term" value="F:acyltransferase activity, transferring groups other than amino-acyl groups"/>
    <property type="evidence" value="ECO:0007669"/>
    <property type="project" value="InterPro"/>
</dbReference>
<gene>
    <name evidence="2" type="ORF">SAMN02745180_00113</name>
</gene>
<dbReference type="PROSITE" id="PS51186">
    <property type="entry name" value="GNAT"/>
    <property type="match status" value="1"/>
</dbReference>
<proteinExistence type="predicted"/>
<dbReference type="OrthoDB" id="9800797at2"/>
<dbReference type="InterPro" id="IPR016181">
    <property type="entry name" value="Acyl_CoA_acyltransferase"/>
</dbReference>
<dbReference type="SUPFAM" id="SSF55729">
    <property type="entry name" value="Acyl-CoA N-acyltransferases (Nat)"/>
    <property type="match status" value="1"/>
</dbReference>
<dbReference type="RefSeq" id="WP_072742589.1">
    <property type="nucleotide sequence ID" value="NZ_FQXR01000002.1"/>
</dbReference>
<evidence type="ECO:0000259" key="1">
    <source>
        <dbReference type="PROSITE" id="PS51186"/>
    </source>
</evidence>
<evidence type="ECO:0000313" key="2">
    <source>
        <dbReference type="EMBL" id="SHH35309.1"/>
    </source>
</evidence>
<feature type="domain" description="N-acetyltransferase" evidence="1">
    <location>
        <begin position="35"/>
        <end position="166"/>
    </location>
</feature>
<dbReference type="AlphaFoldDB" id="A0A1M5SA02"/>
<sequence>MNTTDYIFDPDNPWICQEFILYRKDFDKKINEFILNENVFDIGLIKDYCILLDNAFSFQVPFNNLDDTIEYMHDLSAKRYFIDSFKSFWKENELVGFYWLNGNIVDKLVVKPNYQRLGYGTYLLTHAFKSIFSNNDYEYASLLCMLQNKNGLAFYRKYGLVDGIVE</sequence>
<dbReference type="Proteomes" id="UP000184389">
    <property type="component" value="Unassembled WGS sequence"/>
</dbReference>
<protein>
    <submittedName>
        <fullName evidence="2">Acetyltransferase (GNAT) family protein</fullName>
    </submittedName>
</protein>
<keyword evidence="3" id="KW-1185">Reference proteome</keyword>
<dbReference type="InterPro" id="IPR000182">
    <property type="entry name" value="GNAT_dom"/>
</dbReference>
<dbReference type="EMBL" id="FQXR01000002">
    <property type="protein sequence ID" value="SHH35309.1"/>
    <property type="molecule type" value="Genomic_DNA"/>
</dbReference>
<dbReference type="Pfam" id="PF00583">
    <property type="entry name" value="Acetyltransf_1"/>
    <property type="match status" value="1"/>
</dbReference>